<protein>
    <submittedName>
        <fullName evidence="2">Uncharacterized protein</fullName>
    </submittedName>
</protein>
<comment type="caution">
    <text evidence="2">The sequence shown here is derived from an EMBL/GenBank/DDBJ whole genome shotgun (WGS) entry which is preliminary data.</text>
</comment>
<gene>
    <name evidence="2" type="ORF">HMPREF9151_02494</name>
</gene>
<dbReference type="HOGENOM" id="CLU_3203661_0_0_10"/>
<dbReference type="Proteomes" id="UP000010433">
    <property type="component" value="Unassembled WGS sequence"/>
</dbReference>
<name>L1MYD1_9BACT</name>
<proteinExistence type="predicted"/>
<dbReference type="AlphaFoldDB" id="L1MYD1"/>
<evidence type="ECO:0000313" key="2">
    <source>
        <dbReference type="EMBL" id="EKX96092.1"/>
    </source>
</evidence>
<dbReference type="EMBL" id="AMEP01000164">
    <property type="protein sequence ID" value="EKX96092.1"/>
    <property type="molecule type" value="Genomic_DNA"/>
</dbReference>
<reference evidence="2 3" key="1">
    <citation type="submission" date="2012-05" db="EMBL/GenBank/DDBJ databases">
        <authorList>
            <person name="Weinstock G."/>
            <person name="Sodergren E."/>
            <person name="Lobos E.A."/>
            <person name="Fulton L."/>
            <person name="Fulton R."/>
            <person name="Courtney L."/>
            <person name="Fronick C."/>
            <person name="O'Laughlin M."/>
            <person name="Godfrey J."/>
            <person name="Wilson R.M."/>
            <person name="Miner T."/>
            <person name="Farmer C."/>
            <person name="Delehaunty K."/>
            <person name="Cordes M."/>
            <person name="Minx P."/>
            <person name="Tomlinson C."/>
            <person name="Chen J."/>
            <person name="Wollam A."/>
            <person name="Pepin K.H."/>
            <person name="Bhonagiri V."/>
            <person name="Zhang X."/>
            <person name="Suruliraj S."/>
            <person name="Warren W."/>
            <person name="Mitreva M."/>
            <person name="Mardis E.R."/>
            <person name="Wilson R.K."/>
        </authorList>
    </citation>
    <scope>NUCLEOTIDE SEQUENCE [LARGE SCALE GENOMIC DNA]</scope>
    <source>
        <strain evidence="2 3">F0055</strain>
    </source>
</reference>
<dbReference type="PATRIC" id="fig|1127699.3.peg.2288"/>
<organism evidence="2 3">
    <name type="scientific">Hoylesella saccharolytica F0055</name>
    <dbReference type="NCBI Taxonomy" id="1127699"/>
    <lineage>
        <taxon>Bacteria</taxon>
        <taxon>Pseudomonadati</taxon>
        <taxon>Bacteroidota</taxon>
        <taxon>Bacteroidia</taxon>
        <taxon>Bacteroidales</taxon>
        <taxon>Prevotellaceae</taxon>
        <taxon>Hoylesella</taxon>
    </lineage>
</organism>
<keyword evidence="3" id="KW-1185">Reference proteome</keyword>
<sequence length="45" mass="4994">MSFSRLTYPLINLLTHLRTSPQQISSPEDVRETGVIHKPGDADAT</sequence>
<evidence type="ECO:0000313" key="3">
    <source>
        <dbReference type="Proteomes" id="UP000010433"/>
    </source>
</evidence>
<feature type="region of interest" description="Disordered" evidence="1">
    <location>
        <begin position="21"/>
        <end position="45"/>
    </location>
</feature>
<feature type="compositionally biased region" description="Basic and acidic residues" evidence="1">
    <location>
        <begin position="28"/>
        <end position="45"/>
    </location>
</feature>
<accession>L1MYD1</accession>
<evidence type="ECO:0000256" key="1">
    <source>
        <dbReference type="SAM" id="MobiDB-lite"/>
    </source>
</evidence>